<comment type="similarity">
    <text evidence="3">Belongs to the trans-sulfuration enzymes family.</text>
</comment>
<name>A0A2A9PL31_OPHUN</name>
<dbReference type="GO" id="GO:0019346">
    <property type="term" value="P:transsulfuration"/>
    <property type="evidence" value="ECO:0007669"/>
    <property type="project" value="InterPro"/>
</dbReference>
<dbReference type="InterPro" id="IPR051750">
    <property type="entry name" value="Trans-sulfuration_enzymes"/>
</dbReference>
<evidence type="ECO:0000313" key="4">
    <source>
        <dbReference type="EMBL" id="PFH61607.1"/>
    </source>
</evidence>
<dbReference type="InterPro" id="IPR015421">
    <property type="entry name" value="PyrdxlP-dep_Trfase_major"/>
</dbReference>
<dbReference type="Pfam" id="PF01053">
    <property type="entry name" value="Cys_Met_Meta_PP"/>
    <property type="match status" value="1"/>
</dbReference>
<dbReference type="InterPro" id="IPR000277">
    <property type="entry name" value="Cys/Met-Metab_PyrdxlP-dep_enz"/>
</dbReference>
<sequence length="552" mass="60687">MASQSIPLSGAAGVKTPFGEAVPPAPRHAITVHMPGFATAERFGADPPSVIAHFKNVYPRMRPHRDIARLIEAVLAHLGIPDQACLLFASRQSADECVAYAISPKREDGCNKHPVAPDLIRIHAFVAKDRFFAVVFPPEVRLVVAGFWVTPGCGLSSRFAEANLQHLDSLAEIAVEDDAVERPGFSGPHHRLLQERIITFLQRAPVSPLQEPHPSAGDVYFFQSGMASIYKTHSYLLGLYQGTTILFGMAFMNTVSVFEEIGSSYKFFGLGTQQELDELDVFLQEERSHGRKVQAIWTEFPANPLLLTPDLVRLRALANEHGVVLAVDDTLSGYANIDVFNQADLLVTSVTKSFNGYADVIAGSVVLNPSTPKYKELKPLFERCHVPELYVDDVKAIEQNSRDYLSRCTRLNSNALALVQYLNSCAKDPASAVRCVFHPSINESGRHYKRFMRPDTPEYSPGYGCLFSVELADLASAKAFYDNLGVHKGPHLGAPFTLAFAYTVCGYMTRLDWAAGYGLKPTQIRISAGLEDTETLIKLFSVAVEAANIAQQ</sequence>
<comment type="cofactor">
    <cofactor evidence="1 3">
        <name>pyridoxal 5'-phosphate</name>
        <dbReference type="ChEBI" id="CHEBI:597326"/>
    </cofactor>
</comment>
<evidence type="ECO:0000256" key="3">
    <source>
        <dbReference type="RuleBase" id="RU362118"/>
    </source>
</evidence>
<comment type="caution">
    <text evidence="4">The sequence shown here is derived from an EMBL/GenBank/DDBJ whole genome shotgun (WGS) entry which is preliminary data.</text>
</comment>
<dbReference type="InterPro" id="IPR015422">
    <property type="entry name" value="PyrdxlP-dep_Trfase_small"/>
</dbReference>
<keyword evidence="5" id="KW-1185">Reference proteome</keyword>
<evidence type="ECO:0000256" key="1">
    <source>
        <dbReference type="ARBA" id="ARBA00001933"/>
    </source>
</evidence>
<dbReference type="GO" id="GO:0003962">
    <property type="term" value="F:cystathionine gamma-synthase activity"/>
    <property type="evidence" value="ECO:0007669"/>
    <property type="project" value="TreeGrafter"/>
</dbReference>
<dbReference type="SUPFAM" id="SSF53383">
    <property type="entry name" value="PLP-dependent transferases"/>
    <property type="match status" value="1"/>
</dbReference>
<dbReference type="Gene3D" id="3.90.1150.10">
    <property type="entry name" value="Aspartate Aminotransferase, domain 1"/>
    <property type="match status" value="1"/>
</dbReference>
<evidence type="ECO:0000313" key="5">
    <source>
        <dbReference type="Proteomes" id="UP000037136"/>
    </source>
</evidence>
<evidence type="ECO:0000256" key="2">
    <source>
        <dbReference type="ARBA" id="ARBA00022898"/>
    </source>
</evidence>
<reference evidence="4 5" key="2">
    <citation type="journal article" date="2017" name="Sci. Rep.">
        <title>Ant-infecting Ophiocordyceps genomes reveal a high diversity of potential behavioral manipulation genes and a possible major role for enterotoxins.</title>
        <authorList>
            <person name="de Bekker C."/>
            <person name="Ohm R.A."/>
            <person name="Evans H.C."/>
            <person name="Brachmann A."/>
            <person name="Hughes D.P."/>
        </authorList>
    </citation>
    <scope>NUCLEOTIDE SEQUENCE [LARGE SCALE GENOMIC DNA]</scope>
    <source>
        <strain evidence="4 5">SC16a</strain>
    </source>
</reference>
<evidence type="ECO:0008006" key="6">
    <source>
        <dbReference type="Google" id="ProtNLM"/>
    </source>
</evidence>
<protein>
    <recommendedName>
        <fullName evidence="6">Cystathionine gamma-synthase</fullName>
    </recommendedName>
</protein>
<dbReference type="OrthoDB" id="10047078at2759"/>
<keyword evidence="2 3" id="KW-0663">Pyridoxal phosphate</keyword>
<dbReference type="PANTHER" id="PTHR42699">
    <property type="match status" value="1"/>
</dbReference>
<dbReference type="PANTHER" id="PTHR42699:SF1">
    <property type="entry name" value="CYSTATHIONINE GAMMA-SYNTHASE-RELATED"/>
    <property type="match status" value="1"/>
</dbReference>
<dbReference type="EMBL" id="LAZP02000063">
    <property type="protein sequence ID" value="PFH61607.1"/>
    <property type="molecule type" value="Genomic_DNA"/>
</dbReference>
<proteinExistence type="inferred from homology"/>
<reference evidence="4 5" key="1">
    <citation type="journal article" date="2015" name="BMC Genomics">
        <title>Gene expression during zombie ant biting behavior reflects the complexity underlying fungal parasitic behavioral manipulation.</title>
        <authorList>
            <person name="de Bekker C."/>
            <person name="Ohm R.A."/>
            <person name="Loreto R.G."/>
            <person name="Sebastian A."/>
            <person name="Albert I."/>
            <person name="Merrow M."/>
            <person name="Brachmann A."/>
            <person name="Hughes D.P."/>
        </authorList>
    </citation>
    <scope>NUCLEOTIDE SEQUENCE [LARGE SCALE GENOMIC DNA]</scope>
    <source>
        <strain evidence="4 5">SC16a</strain>
    </source>
</reference>
<organism evidence="4 5">
    <name type="scientific">Ophiocordyceps unilateralis</name>
    <name type="common">Zombie-ant fungus</name>
    <name type="synonym">Torrubia unilateralis</name>
    <dbReference type="NCBI Taxonomy" id="268505"/>
    <lineage>
        <taxon>Eukaryota</taxon>
        <taxon>Fungi</taxon>
        <taxon>Dikarya</taxon>
        <taxon>Ascomycota</taxon>
        <taxon>Pezizomycotina</taxon>
        <taxon>Sordariomycetes</taxon>
        <taxon>Hypocreomycetidae</taxon>
        <taxon>Hypocreales</taxon>
        <taxon>Ophiocordycipitaceae</taxon>
        <taxon>Ophiocordyceps</taxon>
    </lineage>
</organism>
<dbReference type="Proteomes" id="UP000037136">
    <property type="component" value="Unassembled WGS sequence"/>
</dbReference>
<dbReference type="AlphaFoldDB" id="A0A2A9PL31"/>
<gene>
    <name evidence="4" type="ORF">XA68_16868</name>
</gene>
<accession>A0A2A9PL31</accession>
<dbReference type="Gene3D" id="3.40.640.10">
    <property type="entry name" value="Type I PLP-dependent aspartate aminotransferase-like (Major domain)"/>
    <property type="match status" value="1"/>
</dbReference>
<dbReference type="GO" id="GO:0030170">
    <property type="term" value="F:pyridoxal phosphate binding"/>
    <property type="evidence" value="ECO:0007669"/>
    <property type="project" value="InterPro"/>
</dbReference>
<dbReference type="InterPro" id="IPR015424">
    <property type="entry name" value="PyrdxlP-dep_Trfase"/>
</dbReference>
<dbReference type="STRING" id="268505.A0A2A9PL31"/>